<name>A0A1I6K910_9SPHN</name>
<sequence>MAGAALTVEQIDYAVRGKALLRGVSLDLLAGKVNVILGPNGAGKSTLLKIVSGRLKPTGGRVLYDGEDVGQIDAATLARRRAFLSQHVEIDAAVSVGTVAMMGRYPHFARTPGHRDRDIVEGALALVGIAHLRDRLYPTLSGGEQQRVQLARVLAQIWADESAPVRRTLLLDEPLAGLDIQHQLQLLDVLASLTAEGCTILMTVHDLNLAIERGDRLVFLRDGMVADTLDRPATPDDALIRRVFDVGATMLTGADGQAALRFHR</sequence>
<keyword evidence="8" id="KW-1185">Reference proteome</keyword>
<dbReference type="EMBL" id="FOZG01000001">
    <property type="protein sequence ID" value="SFR87518.1"/>
    <property type="molecule type" value="Genomic_DNA"/>
</dbReference>
<proteinExistence type="predicted"/>
<reference evidence="7 8" key="1">
    <citation type="submission" date="2016-10" db="EMBL/GenBank/DDBJ databases">
        <authorList>
            <person name="de Groot N.N."/>
        </authorList>
    </citation>
    <scope>NUCLEOTIDE SEQUENCE [LARGE SCALE GENOMIC DNA]</scope>
    <source>
        <strain evidence="7 8">S5-249</strain>
    </source>
</reference>
<protein>
    <submittedName>
        <fullName evidence="7">Iron complex transport system ATP-binding protein</fullName>
    </submittedName>
</protein>
<dbReference type="GO" id="GO:0016887">
    <property type="term" value="F:ATP hydrolysis activity"/>
    <property type="evidence" value="ECO:0007669"/>
    <property type="project" value="InterPro"/>
</dbReference>
<evidence type="ECO:0000313" key="7">
    <source>
        <dbReference type="EMBL" id="SFR87518.1"/>
    </source>
</evidence>
<evidence type="ECO:0000256" key="1">
    <source>
        <dbReference type="ARBA" id="ARBA00022448"/>
    </source>
</evidence>
<feature type="domain" description="ABC transporter" evidence="6">
    <location>
        <begin position="6"/>
        <end position="247"/>
    </location>
</feature>
<dbReference type="InterPro" id="IPR017871">
    <property type="entry name" value="ABC_transporter-like_CS"/>
</dbReference>
<comment type="function">
    <text evidence="5">Part of the ABC transporter complex HmuTUV involved in hemin import. Responsible for energy coupling to the transport system.</text>
</comment>
<dbReference type="Pfam" id="PF00005">
    <property type="entry name" value="ABC_tran"/>
    <property type="match status" value="1"/>
</dbReference>
<dbReference type="PANTHER" id="PTHR42794">
    <property type="entry name" value="HEMIN IMPORT ATP-BINDING PROTEIN HMUV"/>
    <property type="match status" value="1"/>
</dbReference>
<keyword evidence="3 7" id="KW-0067">ATP-binding</keyword>
<evidence type="ECO:0000256" key="3">
    <source>
        <dbReference type="ARBA" id="ARBA00022840"/>
    </source>
</evidence>
<dbReference type="PROSITE" id="PS00211">
    <property type="entry name" value="ABC_TRANSPORTER_1"/>
    <property type="match status" value="1"/>
</dbReference>
<dbReference type="SMART" id="SM00382">
    <property type="entry name" value="AAA"/>
    <property type="match status" value="1"/>
</dbReference>
<dbReference type="Proteomes" id="UP000198824">
    <property type="component" value="Unassembled WGS sequence"/>
</dbReference>
<accession>A0A1I6K910</accession>
<dbReference type="SUPFAM" id="SSF52540">
    <property type="entry name" value="P-loop containing nucleoside triphosphate hydrolases"/>
    <property type="match status" value="1"/>
</dbReference>
<dbReference type="PANTHER" id="PTHR42794:SF1">
    <property type="entry name" value="HEMIN IMPORT ATP-BINDING PROTEIN HMUV"/>
    <property type="match status" value="1"/>
</dbReference>
<dbReference type="CDD" id="cd03214">
    <property type="entry name" value="ABC_Iron-Siderophores_B12_Hemin"/>
    <property type="match status" value="1"/>
</dbReference>
<dbReference type="InterPro" id="IPR003593">
    <property type="entry name" value="AAA+_ATPase"/>
</dbReference>
<dbReference type="Gene3D" id="3.40.50.300">
    <property type="entry name" value="P-loop containing nucleotide triphosphate hydrolases"/>
    <property type="match status" value="1"/>
</dbReference>
<dbReference type="PROSITE" id="PS50893">
    <property type="entry name" value="ABC_TRANSPORTER_2"/>
    <property type="match status" value="1"/>
</dbReference>
<evidence type="ECO:0000256" key="2">
    <source>
        <dbReference type="ARBA" id="ARBA00022741"/>
    </source>
</evidence>
<evidence type="ECO:0000256" key="4">
    <source>
        <dbReference type="ARBA" id="ARBA00022967"/>
    </source>
</evidence>
<organism evidence="7 8">
    <name type="scientific">Sphingomonas jatrophae</name>
    <dbReference type="NCBI Taxonomy" id="1166337"/>
    <lineage>
        <taxon>Bacteria</taxon>
        <taxon>Pseudomonadati</taxon>
        <taxon>Pseudomonadota</taxon>
        <taxon>Alphaproteobacteria</taxon>
        <taxon>Sphingomonadales</taxon>
        <taxon>Sphingomonadaceae</taxon>
        <taxon>Sphingomonas</taxon>
    </lineage>
</organism>
<keyword evidence="4" id="KW-1278">Translocase</keyword>
<dbReference type="InterPro" id="IPR003439">
    <property type="entry name" value="ABC_transporter-like_ATP-bd"/>
</dbReference>
<keyword evidence="2" id="KW-0547">Nucleotide-binding</keyword>
<dbReference type="GO" id="GO:0005524">
    <property type="term" value="F:ATP binding"/>
    <property type="evidence" value="ECO:0007669"/>
    <property type="project" value="UniProtKB-KW"/>
</dbReference>
<dbReference type="InterPro" id="IPR027417">
    <property type="entry name" value="P-loop_NTPase"/>
</dbReference>
<evidence type="ECO:0000313" key="8">
    <source>
        <dbReference type="Proteomes" id="UP000198824"/>
    </source>
</evidence>
<dbReference type="RefSeq" id="WP_093312795.1">
    <property type="nucleotide sequence ID" value="NZ_FOZG01000001.1"/>
</dbReference>
<dbReference type="STRING" id="1166337.SAMN05192580_1444"/>
<evidence type="ECO:0000259" key="6">
    <source>
        <dbReference type="PROSITE" id="PS50893"/>
    </source>
</evidence>
<gene>
    <name evidence="7" type="ORF">SAMN05192580_1444</name>
</gene>
<keyword evidence="1" id="KW-0813">Transport</keyword>
<dbReference type="AlphaFoldDB" id="A0A1I6K910"/>
<dbReference type="OrthoDB" id="9810077at2"/>
<evidence type="ECO:0000256" key="5">
    <source>
        <dbReference type="ARBA" id="ARBA00037066"/>
    </source>
</evidence>